<feature type="region of interest" description="Disordered" evidence="1">
    <location>
        <begin position="167"/>
        <end position="190"/>
    </location>
</feature>
<gene>
    <name evidence="2" type="ORF">AVDCRST_MAG49-153</name>
</gene>
<evidence type="ECO:0000313" key="2">
    <source>
        <dbReference type="EMBL" id="CAA9534425.1"/>
    </source>
</evidence>
<dbReference type="SUPFAM" id="SSF103084">
    <property type="entry name" value="Holliday junction resolvase RusA"/>
    <property type="match status" value="1"/>
</dbReference>
<sequence>MTIAPPGQRLVPAAGAPATPVTPRPAPVVVALTLTLPPGVNNQYVSVGRRRVLSGPAKAFKRDTAKAVEQARRTGVVTPAVEEALRGALLGVYLTFYFETPMRRDLDGGLKIALDALCAALGLDDRAVVDLHLTKKIDPLRPRLELELETIHGWEFDRAYVWLGGEAGDEGGDGSAEDGSGDDPDFARDS</sequence>
<dbReference type="GO" id="GO:0000287">
    <property type="term" value="F:magnesium ion binding"/>
    <property type="evidence" value="ECO:0007669"/>
    <property type="project" value="InterPro"/>
</dbReference>
<name>A0A6J4TZ24_9BACT</name>
<feature type="compositionally biased region" description="Acidic residues" evidence="1">
    <location>
        <begin position="167"/>
        <end position="184"/>
    </location>
</feature>
<dbReference type="AlphaFoldDB" id="A0A6J4TZ24"/>
<protein>
    <submittedName>
        <fullName evidence="2">Uncharacterized protein</fullName>
    </submittedName>
</protein>
<organism evidence="2">
    <name type="scientific">uncultured Thermomicrobiales bacterium</name>
    <dbReference type="NCBI Taxonomy" id="1645740"/>
    <lineage>
        <taxon>Bacteria</taxon>
        <taxon>Pseudomonadati</taxon>
        <taxon>Thermomicrobiota</taxon>
        <taxon>Thermomicrobia</taxon>
        <taxon>Thermomicrobiales</taxon>
        <taxon>environmental samples</taxon>
    </lineage>
</organism>
<evidence type="ECO:0000256" key="1">
    <source>
        <dbReference type="SAM" id="MobiDB-lite"/>
    </source>
</evidence>
<dbReference type="InterPro" id="IPR036614">
    <property type="entry name" value="RusA-like_sf"/>
</dbReference>
<dbReference type="EMBL" id="CADCWG010000011">
    <property type="protein sequence ID" value="CAA9534425.1"/>
    <property type="molecule type" value="Genomic_DNA"/>
</dbReference>
<dbReference type="Pfam" id="PF05866">
    <property type="entry name" value="RusA"/>
    <property type="match status" value="1"/>
</dbReference>
<dbReference type="InterPro" id="IPR008822">
    <property type="entry name" value="Endonuclease_RusA-like"/>
</dbReference>
<dbReference type="GO" id="GO:0006281">
    <property type="term" value="P:DNA repair"/>
    <property type="evidence" value="ECO:0007669"/>
    <property type="project" value="InterPro"/>
</dbReference>
<reference evidence="2" key="1">
    <citation type="submission" date="2020-02" db="EMBL/GenBank/DDBJ databases">
        <authorList>
            <person name="Meier V. D."/>
        </authorList>
    </citation>
    <scope>NUCLEOTIDE SEQUENCE</scope>
    <source>
        <strain evidence="2">AVDCRST_MAG49</strain>
    </source>
</reference>
<dbReference type="GO" id="GO:0006310">
    <property type="term" value="P:DNA recombination"/>
    <property type="evidence" value="ECO:0007669"/>
    <property type="project" value="InterPro"/>
</dbReference>
<proteinExistence type="predicted"/>
<dbReference type="Gene3D" id="3.30.1330.70">
    <property type="entry name" value="Holliday junction resolvase RusA"/>
    <property type="match status" value="1"/>
</dbReference>
<accession>A0A6J4TZ24</accession>